<evidence type="ECO:0000313" key="3">
    <source>
        <dbReference type="Proteomes" id="UP000266841"/>
    </source>
</evidence>
<accession>K0RFG9</accession>
<feature type="region of interest" description="Disordered" evidence="1">
    <location>
        <begin position="50"/>
        <end position="117"/>
    </location>
</feature>
<reference evidence="2 3" key="1">
    <citation type="journal article" date="2012" name="Genome Biol.">
        <title>Genome and low-iron response of an oceanic diatom adapted to chronic iron limitation.</title>
        <authorList>
            <person name="Lommer M."/>
            <person name="Specht M."/>
            <person name="Roy A.S."/>
            <person name="Kraemer L."/>
            <person name="Andreson R."/>
            <person name="Gutowska M.A."/>
            <person name="Wolf J."/>
            <person name="Bergner S.V."/>
            <person name="Schilhabel M.B."/>
            <person name="Klostermeier U.C."/>
            <person name="Beiko R.G."/>
            <person name="Rosenstiel P."/>
            <person name="Hippler M."/>
            <person name="Laroche J."/>
        </authorList>
    </citation>
    <scope>NUCLEOTIDE SEQUENCE [LARGE SCALE GENOMIC DNA]</scope>
    <source>
        <strain evidence="2 3">CCMP1005</strain>
    </source>
</reference>
<name>K0RFG9_THAOC</name>
<proteinExistence type="predicted"/>
<dbReference type="AlphaFoldDB" id="K0RFG9"/>
<gene>
    <name evidence="2" type="ORF">THAOC_28769</name>
</gene>
<keyword evidence="3" id="KW-1185">Reference proteome</keyword>
<evidence type="ECO:0000313" key="2">
    <source>
        <dbReference type="EMBL" id="EJK52005.1"/>
    </source>
</evidence>
<dbReference type="EMBL" id="AGNL01040602">
    <property type="protein sequence ID" value="EJK52005.1"/>
    <property type="molecule type" value="Genomic_DNA"/>
</dbReference>
<protein>
    <submittedName>
        <fullName evidence="2">Uncharacterized protein</fullName>
    </submittedName>
</protein>
<evidence type="ECO:0000256" key="1">
    <source>
        <dbReference type="SAM" id="MobiDB-lite"/>
    </source>
</evidence>
<dbReference type="Proteomes" id="UP000266841">
    <property type="component" value="Unassembled WGS sequence"/>
</dbReference>
<organism evidence="2 3">
    <name type="scientific">Thalassiosira oceanica</name>
    <name type="common">Marine diatom</name>
    <dbReference type="NCBI Taxonomy" id="159749"/>
    <lineage>
        <taxon>Eukaryota</taxon>
        <taxon>Sar</taxon>
        <taxon>Stramenopiles</taxon>
        <taxon>Ochrophyta</taxon>
        <taxon>Bacillariophyta</taxon>
        <taxon>Coscinodiscophyceae</taxon>
        <taxon>Thalassiosirophycidae</taxon>
        <taxon>Thalassiosirales</taxon>
        <taxon>Thalassiosiraceae</taxon>
        <taxon>Thalassiosira</taxon>
    </lineage>
</organism>
<sequence>MEVNVSRPGTTSGSKLLALLGPQRLGGVNGLILHKVVSARIGPNEDHVVGCNGETAGEGRQGSRRVAGRDRDHDAPKNCWPSDHGVWEPRQPQNGERGGSRKDHPNHAHAGTAPLGTKVERYCEQSARSAVAAKLQAHFAGIVIPSRVPWKKRRLRGKREEAVKARVRHHCGVATGGPCRLQIHDKFFSHPTRPWGFTVDVHFPEGGNCTPLRSISESPKMGPPAFNGATDQTLAGVSITDLDRQRPGWFLEGTSRTEKE</sequence>
<comment type="caution">
    <text evidence="2">The sequence shown here is derived from an EMBL/GenBank/DDBJ whole genome shotgun (WGS) entry which is preliminary data.</text>
</comment>
<feature type="compositionally biased region" description="Basic and acidic residues" evidence="1">
    <location>
        <begin position="67"/>
        <end position="76"/>
    </location>
</feature>